<feature type="region of interest" description="Disordered" evidence="1">
    <location>
        <begin position="1"/>
        <end position="74"/>
    </location>
</feature>
<reference evidence="3 4" key="1">
    <citation type="journal article" date="2012" name="Science">
        <title>The Paleozoic origin of enzymatic lignin decomposition reconstructed from 31 fungal genomes.</title>
        <authorList>
            <person name="Floudas D."/>
            <person name="Binder M."/>
            <person name="Riley R."/>
            <person name="Barry K."/>
            <person name="Blanchette R.A."/>
            <person name="Henrissat B."/>
            <person name="Martinez A.T."/>
            <person name="Otillar R."/>
            <person name="Spatafora J.W."/>
            <person name="Yadav J.S."/>
            <person name="Aerts A."/>
            <person name="Benoit I."/>
            <person name="Boyd A."/>
            <person name="Carlson A."/>
            <person name="Copeland A."/>
            <person name="Coutinho P.M."/>
            <person name="de Vries R.P."/>
            <person name="Ferreira P."/>
            <person name="Findley K."/>
            <person name="Foster B."/>
            <person name="Gaskell J."/>
            <person name="Glotzer D."/>
            <person name="Gorecki P."/>
            <person name="Heitman J."/>
            <person name="Hesse C."/>
            <person name="Hori C."/>
            <person name="Igarashi K."/>
            <person name="Jurgens J.A."/>
            <person name="Kallen N."/>
            <person name="Kersten P."/>
            <person name="Kohler A."/>
            <person name="Kuees U."/>
            <person name="Kumar T.K.A."/>
            <person name="Kuo A."/>
            <person name="LaButti K."/>
            <person name="Larrondo L.F."/>
            <person name="Lindquist E."/>
            <person name="Ling A."/>
            <person name="Lombard V."/>
            <person name="Lucas S."/>
            <person name="Lundell T."/>
            <person name="Martin R."/>
            <person name="McLaughlin D.J."/>
            <person name="Morgenstern I."/>
            <person name="Morin E."/>
            <person name="Murat C."/>
            <person name="Nagy L.G."/>
            <person name="Nolan M."/>
            <person name="Ohm R.A."/>
            <person name="Patyshakuliyeva A."/>
            <person name="Rokas A."/>
            <person name="Ruiz-Duenas F.J."/>
            <person name="Sabat G."/>
            <person name="Salamov A."/>
            <person name="Samejima M."/>
            <person name="Schmutz J."/>
            <person name="Slot J.C."/>
            <person name="St John F."/>
            <person name="Stenlid J."/>
            <person name="Sun H."/>
            <person name="Sun S."/>
            <person name="Syed K."/>
            <person name="Tsang A."/>
            <person name="Wiebenga A."/>
            <person name="Young D."/>
            <person name="Pisabarro A."/>
            <person name="Eastwood D.C."/>
            <person name="Martin F."/>
            <person name="Cullen D."/>
            <person name="Grigoriev I.V."/>
            <person name="Hibbett D.S."/>
        </authorList>
    </citation>
    <scope>NUCLEOTIDE SEQUENCE</scope>
    <source>
        <strain evidence="4">FP-58527</strain>
    </source>
</reference>
<dbReference type="STRING" id="743788.S8FSE7"/>
<dbReference type="eggNOG" id="KOG2953">
    <property type="taxonomic scope" value="Eukaryota"/>
</dbReference>
<feature type="compositionally biased region" description="Polar residues" evidence="1">
    <location>
        <begin position="686"/>
        <end position="696"/>
    </location>
</feature>
<dbReference type="InterPro" id="IPR051937">
    <property type="entry name" value="R3H_domain_containing"/>
</dbReference>
<dbReference type="Gene3D" id="3.30.1370.50">
    <property type="entry name" value="R3H-like domain"/>
    <property type="match status" value="1"/>
</dbReference>
<dbReference type="HOGENOM" id="CLU_015422_0_0_1"/>
<dbReference type="PANTHER" id="PTHR15672:SF8">
    <property type="entry name" value="PROTEIN ENCORE"/>
    <property type="match status" value="1"/>
</dbReference>
<feature type="region of interest" description="Disordered" evidence="1">
    <location>
        <begin position="752"/>
        <end position="775"/>
    </location>
</feature>
<dbReference type="CDD" id="cd02642">
    <property type="entry name" value="R3H_encore_like"/>
    <property type="match status" value="1"/>
</dbReference>
<feature type="compositionally biased region" description="Basic residues" evidence="1">
    <location>
        <begin position="547"/>
        <end position="558"/>
    </location>
</feature>
<feature type="compositionally biased region" description="Low complexity" evidence="1">
    <location>
        <begin position="50"/>
        <end position="71"/>
    </location>
</feature>
<feature type="region of interest" description="Disordered" evidence="1">
    <location>
        <begin position="167"/>
        <end position="231"/>
    </location>
</feature>
<dbReference type="InterPro" id="IPR036867">
    <property type="entry name" value="R3H_dom_sf"/>
</dbReference>
<dbReference type="AlphaFoldDB" id="S8FSE7"/>
<feature type="region of interest" description="Disordered" evidence="1">
    <location>
        <begin position="394"/>
        <end position="482"/>
    </location>
</feature>
<organism evidence="3 4">
    <name type="scientific">Fomitopsis schrenkii</name>
    <name type="common">Brown rot fungus</name>
    <dbReference type="NCBI Taxonomy" id="2126942"/>
    <lineage>
        <taxon>Eukaryota</taxon>
        <taxon>Fungi</taxon>
        <taxon>Dikarya</taxon>
        <taxon>Basidiomycota</taxon>
        <taxon>Agaricomycotina</taxon>
        <taxon>Agaricomycetes</taxon>
        <taxon>Polyporales</taxon>
        <taxon>Fomitopsis</taxon>
    </lineage>
</organism>
<dbReference type="SUPFAM" id="SSF82708">
    <property type="entry name" value="R3H domain"/>
    <property type="match status" value="1"/>
</dbReference>
<protein>
    <recommendedName>
        <fullName evidence="2">SUZ domain-containing protein</fullName>
    </recommendedName>
</protein>
<feature type="compositionally biased region" description="Low complexity" evidence="1">
    <location>
        <begin position="1"/>
        <end position="14"/>
    </location>
</feature>
<feature type="region of interest" description="Disordered" evidence="1">
    <location>
        <begin position="494"/>
        <end position="653"/>
    </location>
</feature>
<dbReference type="PANTHER" id="PTHR15672">
    <property type="entry name" value="CAMP-REGULATED PHOSPHOPROTEIN 21 RELATED R3H DOMAIN CONTAINING PROTEIN"/>
    <property type="match status" value="1"/>
</dbReference>
<feature type="compositionally biased region" description="Low complexity" evidence="1">
    <location>
        <begin position="536"/>
        <end position="546"/>
    </location>
</feature>
<keyword evidence="4" id="KW-1185">Reference proteome</keyword>
<feature type="compositionally biased region" description="Low complexity" evidence="1">
    <location>
        <begin position="315"/>
        <end position="324"/>
    </location>
</feature>
<accession>S8FSE7</accession>
<dbReference type="InterPro" id="IPR024771">
    <property type="entry name" value="SUZ"/>
</dbReference>
<feature type="compositionally biased region" description="Pro residues" evidence="1">
    <location>
        <begin position="494"/>
        <end position="512"/>
    </location>
</feature>
<feature type="region of interest" description="Disordered" evidence="1">
    <location>
        <begin position="829"/>
        <end position="864"/>
    </location>
</feature>
<dbReference type="OrthoDB" id="278430at2759"/>
<feature type="compositionally biased region" description="Acidic residues" evidence="1">
    <location>
        <begin position="193"/>
        <end position="202"/>
    </location>
</feature>
<feature type="domain" description="SUZ" evidence="2">
    <location>
        <begin position="148"/>
        <end position="246"/>
    </location>
</feature>
<dbReference type="InParanoid" id="S8FSE7"/>
<feature type="region of interest" description="Disordered" evidence="1">
    <location>
        <begin position="247"/>
        <end position="342"/>
    </location>
</feature>
<feature type="compositionally biased region" description="Basic and acidic residues" evidence="1">
    <location>
        <begin position="759"/>
        <end position="775"/>
    </location>
</feature>
<feature type="region of interest" description="Disordered" evidence="1">
    <location>
        <begin position="666"/>
        <end position="705"/>
    </location>
</feature>
<feature type="compositionally biased region" description="Polar residues" evidence="1">
    <location>
        <begin position="325"/>
        <end position="342"/>
    </location>
</feature>
<dbReference type="GO" id="GO:0003676">
    <property type="term" value="F:nucleic acid binding"/>
    <property type="evidence" value="ECO:0007669"/>
    <property type="project" value="InterPro"/>
</dbReference>
<feature type="compositionally biased region" description="Low complexity" evidence="1">
    <location>
        <begin position="208"/>
        <end position="220"/>
    </location>
</feature>
<evidence type="ECO:0000313" key="4">
    <source>
        <dbReference type="Proteomes" id="UP000015241"/>
    </source>
</evidence>
<evidence type="ECO:0000313" key="3">
    <source>
        <dbReference type="EMBL" id="EPT01130.1"/>
    </source>
</evidence>
<evidence type="ECO:0000256" key="1">
    <source>
        <dbReference type="SAM" id="MobiDB-lite"/>
    </source>
</evidence>
<feature type="compositionally biased region" description="Low complexity" evidence="1">
    <location>
        <begin position="623"/>
        <end position="642"/>
    </location>
</feature>
<sequence>MSAGAATPSSASAPEIHSRHTMASNGLIPSPSLDAILASSSHNPSPVTPPLSSSPKPVDQQSSGSTESSTEPDAQIIEALRSKDRLYVLKLGEQMETLIQDQGNRIAISPSTTYQRMLVHRCSAYYKLQPENDTNTKGIAVYYRTESRIPQRRICELVPLEETAQPTIKIMRRSTNEPPKSRQNSQAGSVTGEEADSSDVDEAGSIVSGRSGRSAATGSSTKRHLTLEEREAAYNEARSRIFMGFEEREKEKEKDMSANSSTLSLISGSASTSGGGRGSSIGDLDDSASSAATESEWSGPVNRDKRDSRRGASGGSSSRSFRSSNTSYHANGSGNSRDSRATSPAFTYASLYEPPPVDAPYGPPAAGYMPPYAYPYGPAAAHAPTPPPYGYPYYMPYGYQPPPQDSSNPSGDAMYPPPNLPPAMQYIPPYGWSQTPQPQAYPPLASQPHSPGNGGLSLPPPHPSQPSSPQQQAVPPPAPYPGYFPVHQYNPYATYPPPVPYQPPGQYPPPHPSQYAPDMVANSQAGYMNGGGSGTGSSNHSRASSRSSHHGAPKRGAPRSRGSWSYGPGAGNNGYTYNLNNIGPPLGGSETVGPRLSSSTRRISTTSSTSGSAGVRTPGDEASSTTSSSTTSSRTTYTSTSSKHPLPPRPDWAVGLKAEPVLHATRHHHDHSNTNSRNMSPARLGMQNQHQPQPVLQPNDFPPLSSAAELRAPTVAGAWTNASSTRSIIMAKTQGNTVPQSNALVHYPVAQQPSATGSRAEDHEPGFDRPPPKDNAELFNPKGARRMPDLMRAGLVEIQAEFPKQQCVLKTDTVFAGVVEMAAGISLKDGPVEGESALGAPQHEMYSASSSVYGAEGPENAGGP</sequence>
<feature type="compositionally biased region" description="Low complexity" evidence="1">
    <location>
        <begin position="257"/>
        <end position="272"/>
    </location>
</feature>
<name>S8FSE7_FOMSC</name>
<feature type="compositionally biased region" description="Low complexity" evidence="1">
    <location>
        <begin position="287"/>
        <end position="299"/>
    </location>
</feature>
<proteinExistence type="predicted"/>
<dbReference type="Pfam" id="PF12752">
    <property type="entry name" value="SUZ"/>
    <property type="match status" value="1"/>
</dbReference>
<gene>
    <name evidence="3" type="ORF">FOMPIDRAFT_1049109</name>
</gene>
<feature type="compositionally biased region" description="Low complexity" evidence="1">
    <location>
        <begin position="597"/>
        <end position="612"/>
    </location>
</feature>
<dbReference type="EMBL" id="KE504144">
    <property type="protein sequence ID" value="EPT01130.1"/>
    <property type="molecule type" value="Genomic_DNA"/>
</dbReference>
<dbReference type="Proteomes" id="UP000015241">
    <property type="component" value="Unassembled WGS sequence"/>
</dbReference>
<feature type="compositionally biased region" description="Polar residues" evidence="1">
    <location>
        <begin position="176"/>
        <end position="189"/>
    </location>
</feature>
<evidence type="ECO:0000259" key="2">
    <source>
        <dbReference type="PROSITE" id="PS51673"/>
    </source>
</evidence>
<feature type="compositionally biased region" description="Basic and acidic residues" evidence="1">
    <location>
        <begin position="247"/>
        <end position="256"/>
    </location>
</feature>
<dbReference type="PROSITE" id="PS51673">
    <property type="entry name" value="SUZ"/>
    <property type="match status" value="1"/>
</dbReference>